<dbReference type="Proteomes" id="UP000321570">
    <property type="component" value="Unassembled WGS sequence"/>
</dbReference>
<evidence type="ECO:0000259" key="2">
    <source>
        <dbReference type="PROSITE" id="PS50279"/>
    </source>
</evidence>
<dbReference type="SMART" id="SM00131">
    <property type="entry name" value="KU"/>
    <property type="match status" value="1"/>
</dbReference>
<dbReference type="GO" id="GO:0004867">
    <property type="term" value="F:serine-type endopeptidase inhibitor activity"/>
    <property type="evidence" value="ECO:0007669"/>
    <property type="project" value="InterPro"/>
</dbReference>
<dbReference type="InterPro" id="IPR002223">
    <property type="entry name" value="Kunitz_BPTI"/>
</dbReference>
<evidence type="ECO:0000256" key="1">
    <source>
        <dbReference type="ARBA" id="ARBA00023157"/>
    </source>
</evidence>
<dbReference type="InterPro" id="IPR050098">
    <property type="entry name" value="TFPI/VKTCI-like"/>
</dbReference>
<dbReference type="Gene3D" id="4.10.410.10">
    <property type="entry name" value="Pancreatic trypsin inhibitor Kunitz domain"/>
    <property type="match status" value="1"/>
</dbReference>
<dbReference type="SUPFAM" id="SSF57362">
    <property type="entry name" value="BPTI-like"/>
    <property type="match status" value="1"/>
</dbReference>
<dbReference type="EMBL" id="CABIJS010000355">
    <property type="protein sequence ID" value="VUZ50241.1"/>
    <property type="molecule type" value="Genomic_DNA"/>
</dbReference>
<dbReference type="GO" id="GO:0005615">
    <property type="term" value="C:extracellular space"/>
    <property type="evidence" value="ECO:0007669"/>
    <property type="project" value="TreeGrafter"/>
</dbReference>
<evidence type="ECO:0000313" key="3">
    <source>
        <dbReference type="EMBL" id="VUZ50241.1"/>
    </source>
</evidence>
<dbReference type="PANTHER" id="PTHR10083">
    <property type="entry name" value="KUNITZ-TYPE PROTEASE INHIBITOR-RELATED"/>
    <property type="match status" value="1"/>
</dbReference>
<dbReference type="PROSITE" id="PS50279">
    <property type="entry name" value="BPTI_KUNITZ_2"/>
    <property type="match status" value="1"/>
</dbReference>
<dbReference type="Pfam" id="PF00014">
    <property type="entry name" value="Kunitz_BPTI"/>
    <property type="match status" value="1"/>
</dbReference>
<dbReference type="AlphaFoldDB" id="A0A564YSI8"/>
<sequence length="198" mass="23576">MRNKKHYFNNHMDFEIDEGKEDKRGMQMVEHNGHWDLIQHHVDDHGYNDYEIDFEKRTSQMMQHNDRLGLETPDSELDKRYEHPHVHGYVRKEKRDPRAHRTEMFDDLTQIYVLGQPRSGVNGYRIVHVDENGDTRNLPQFCTLFYHPGSGGARLQKYYYSLKDKKCLPFIYGGKNGNKNRFDTFDDCMRTCHVGDGY</sequence>
<dbReference type="PANTHER" id="PTHR10083:SF374">
    <property type="entry name" value="BPTI_KUNITZ INHIBITOR DOMAIN-CONTAINING PROTEIN"/>
    <property type="match status" value="1"/>
</dbReference>
<organism evidence="3 4">
    <name type="scientific">Hymenolepis diminuta</name>
    <name type="common">Rat tapeworm</name>
    <dbReference type="NCBI Taxonomy" id="6216"/>
    <lineage>
        <taxon>Eukaryota</taxon>
        <taxon>Metazoa</taxon>
        <taxon>Spiralia</taxon>
        <taxon>Lophotrochozoa</taxon>
        <taxon>Platyhelminthes</taxon>
        <taxon>Cestoda</taxon>
        <taxon>Eucestoda</taxon>
        <taxon>Cyclophyllidea</taxon>
        <taxon>Hymenolepididae</taxon>
        <taxon>Hymenolepis</taxon>
    </lineage>
</organism>
<dbReference type="InterPro" id="IPR036880">
    <property type="entry name" value="Kunitz_BPTI_sf"/>
</dbReference>
<dbReference type="CDD" id="cd22593">
    <property type="entry name" value="Kunitz_conkunitzin"/>
    <property type="match status" value="1"/>
</dbReference>
<proteinExistence type="predicted"/>
<name>A0A564YSI8_HYMDI</name>
<accession>A0A564YSI8</accession>
<feature type="domain" description="BPTI/Kunitz inhibitor" evidence="2">
    <location>
        <begin position="142"/>
        <end position="192"/>
    </location>
</feature>
<keyword evidence="1" id="KW-1015">Disulfide bond</keyword>
<keyword evidence="4" id="KW-1185">Reference proteome</keyword>
<protein>
    <recommendedName>
        <fullName evidence="2">BPTI/Kunitz inhibitor domain-containing protein</fullName>
    </recommendedName>
</protein>
<evidence type="ECO:0000313" key="4">
    <source>
        <dbReference type="Proteomes" id="UP000321570"/>
    </source>
</evidence>
<reference evidence="3 4" key="1">
    <citation type="submission" date="2019-07" db="EMBL/GenBank/DDBJ databases">
        <authorList>
            <person name="Jastrzebski P J."/>
            <person name="Paukszto L."/>
            <person name="Jastrzebski P J."/>
        </authorList>
    </citation>
    <scope>NUCLEOTIDE SEQUENCE [LARGE SCALE GENOMIC DNA]</scope>
    <source>
        <strain evidence="3 4">WMS-il1</strain>
    </source>
</reference>
<gene>
    <name evidence="3" type="ORF">WMSIL1_LOCUS9216</name>
</gene>